<comment type="caution">
    <text evidence="2">The sequence shown here is derived from an EMBL/GenBank/DDBJ whole genome shotgun (WGS) entry which is preliminary data.</text>
</comment>
<gene>
    <name evidence="2" type="ORF">BaRGS_00032708</name>
</gene>
<feature type="non-terminal residue" evidence="2">
    <location>
        <position position="1"/>
    </location>
</feature>
<feature type="region of interest" description="Disordered" evidence="1">
    <location>
        <begin position="89"/>
        <end position="113"/>
    </location>
</feature>
<organism evidence="2 3">
    <name type="scientific">Batillaria attramentaria</name>
    <dbReference type="NCBI Taxonomy" id="370345"/>
    <lineage>
        <taxon>Eukaryota</taxon>
        <taxon>Metazoa</taxon>
        <taxon>Spiralia</taxon>
        <taxon>Lophotrochozoa</taxon>
        <taxon>Mollusca</taxon>
        <taxon>Gastropoda</taxon>
        <taxon>Caenogastropoda</taxon>
        <taxon>Sorbeoconcha</taxon>
        <taxon>Cerithioidea</taxon>
        <taxon>Batillariidae</taxon>
        <taxon>Batillaria</taxon>
    </lineage>
</organism>
<feature type="compositionally biased region" description="Polar residues" evidence="1">
    <location>
        <begin position="91"/>
        <end position="100"/>
    </location>
</feature>
<sequence length="113" mass="12453">RYRVYLTSADVKQRERYRQTDIYHFPLRAEVAASILTGKCGTAFRSFSSASPTGRHNQVVFLSYSGDIVNGSKCGIMTAALLTAACAPRSRNPSSESQSAGLLFSRRNETLEK</sequence>
<name>A0ABD0JMS0_9CAEN</name>
<keyword evidence="3" id="KW-1185">Reference proteome</keyword>
<evidence type="ECO:0000256" key="1">
    <source>
        <dbReference type="SAM" id="MobiDB-lite"/>
    </source>
</evidence>
<evidence type="ECO:0000313" key="2">
    <source>
        <dbReference type="EMBL" id="KAK7476081.1"/>
    </source>
</evidence>
<protein>
    <submittedName>
        <fullName evidence="2">Uncharacterized protein</fullName>
    </submittedName>
</protein>
<dbReference type="AlphaFoldDB" id="A0ABD0JMS0"/>
<dbReference type="EMBL" id="JACVVK020000386">
    <property type="protein sequence ID" value="KAK7476081.1"/>
    <property type="molecule type" value="Genomic_DNA"/>
</dbReference>
<reference evidence="2 3" key="1">
    <citation type="journal article" date="2023" name="Sci. Data">
        <title>Genome assembly of the Korean intertidal mud-creeper Batillaria attramentaria.</title>
        <authorList>
            <person name="Patra A.K."/>
            <person name="Ho P.T."/>
            <person name="Jun S."/>
            <person name="Lee S.J."/>
            <person name="Kim Y."/>
            <person name="Won Y.J."/>
        </authorList>
    </citation>
    <scope>NUCLEOTIDE SEQUENCE [LARGE SCALE GENOMIC DNA]</scope>
    <source>
        <strain evidence="2">Wonlab-2016</strain>
    </source>
</reference>
<dbReference type="Proteomes" id="UP001519460">
    <property type="component" value="Unassembled WGS sequence"/>
</dbReference>
<accession>A0ABD0JMS0</accession>
<evidence type="ECO:0000313" key="3">
    <source>
        <dbReference type="Proteomes" id="UP001519460"/>
    </source>
</evidence>
<proteinExistence type="predicted"/>